<evidence type="ECO:0000313" key="3">
    <source>
        <dbReference type="Proteomes" id="UP000754750"/>
    </source>
</evidence>
<proteinExistence type="predicted"/>
<gene>
    <name evidence="2" type="ORF">E7512_01880</name>
</gene>
<organism evidence="2 3">
    <name type="scientific">Faecalispora sporosphaeroides</name>
    <dbReference type="NCBI Taxonomy" id="1549"/>
    <lineage>
        <taxon>Bacteria</taxon>
        <taxon>Bacillati</taxon>
        <taxon>Bacillota</taxon>
        <taxon>Clostridia</taxon>
        <taxon>Eubacteriales</taxon>
        <taxon>Oscillospiraceae</taxon>
        <taxon>Faecalispora</taxon>
    </lineage>
</organism>
<evidence type="ECO:0000259" key="1">
    <source>
        <dbReference type="Pfam" id="PF01261"/>
    </source>
</evidence>
<comment type="caution">
    <text evidence="2">The sequence shown here is derived from an EMBL/GenBank/DDBJ whole genome shotgun (WGS) entry which is preliminary data.</text>
</comment>
<dbReference type="InterPro" id="IPR050312">
    <property type="entry name" value="IolE/XylAMocC-like"/>
</dbReference>
<dbReference type="SUPFAM" id="SSF51658">
    <property type="entry name" value="Xylose isomerase-like"/>
    <property type="match status" value="1"/>
</dbReference>
<protein>
    <submittedName>
        <fullName evidence="2">Sugar phosphate isomerase/epimerase</fullName>
    </submittedName>
</protein>
<dbReference type="Pfam" id="PF01261">
    <property type="entry name" value="AP_endonuc_2"/>
    <property type="match status" value="1"/>
</dbReference>
<reference evidence="2" key="1">
    <citation type="submission" date="2019-04" db="EMBL/GenBank/DDBJ databases">
        <title>Evolution of Biomass-Degrading Anaerobic Consortia Revealed by Metagenomics.</title>
        <authorList>
            <person name="Peng X."/>
        </authorList>
    </citation>
    <scope>NUCLEOTIDE SEQUENCE</scope>
    <source>
        <strain evidence="2">SIG551</strain>
    </source>
</reference>
<dbReference type="Proteomes" id="UP000754750">
    <property type="component" value="Unassembled WGS sequence"/>
</dbReference>
<dbReference type="PANTHER" id="PTHR12110">
    <property type="entry name" value="HYDROXYPYRUVATE ISOMERASE"/>
    <property type="match status" value="1"/>
</dbReference>
<accession>A0A928KPE6</accession>
<dbReference type="AlphaFoldDB" id="A0A928KPE6"/>
<dbReference type="EMBL" id="SVNY01000001">
    <property type="protein sequence ID" value="MBE6832328.1"/>
    <property type="molecule type" value="Genomic_DNA"/>
</dbReference>
<sequence length="275" mass="30666">MKIGVRAHDFGRMSPEDLSSCIRKAGFEAVQLAPTKAILGIRGWGDITPADLTAIQTGFARNQVEISILGCYIEPALPDKQARMQQVENFLLALSYAKELGVPFVGTETTRLDPFTEETLRPERYRNLKDSVLRMVEHAERLGVQVAIEPVADHTLNTAGLTRLLLDEVGSDCLKVIFDPVNLILEHTAELQTEVYEDFFRLLGEEIAVAHIKDIVFDHGEKVWRNIGQGSIDLNCVFRWLRQNKPQIAALREHVHPESSGIDLAAMKQLAGISS</sequence>
<evidence type="ECO:0000313" key="2">
    <source>
        <dbReference type="EMBL" id="MBE6832328.1"/>
    </source>
</evidence>
<dbReference type="Gene3D" id="3.20.20.150">
    <property type="entry name" value="Divalent-metal-dependent TIM barrel enzymes"/>
    <property type="match status" value="1"/>
</dbReference>
<dbReference type="InterPro" id="IPR013022">
    <property type="entry name" value="Xyl_isomerase-like_TIM-brl"/>
</dbReference>
<name>A0A928KPE6_9FIRM</name>
<dbReference type="GO" id="GO:0016853">
    <property type="term" value="F:isomerase activity"/>
    <property type="evidence" value="ECO:0007669"/>
    <property type="project" value="UniProtKB-KW"/>
</dbReference>
<dbReference type="RefSeq" id="WP_326839828.1">
    <property type="nucleotide sequence ID" value="NZ_SVNY01000001.1"/>
</dbReference>
<keyword evidence="2" id="KW-0413">Isomerase</keyword>
<dbReference type="InterPro" id="IPR036237">
    <property type="entry name" value="Xyl_isomerase-like_sf"/>
</dbReference>
<feature type="domain" description="Xylose isomerase-like TIM barrel" evidence="1">
    <location>
        <begin position="23"/>
        <end position="245"/>
    </location>
</feature>